<dbReference type="EMBL" id="VUJX02000017">
    <property type="protein sequence ID" value="KAL0929503.1"/>
    <property type="molecule type" value="Genomic_DNA"/>
</dbReference>
<organism evidence="1 2">
    <name type="scientific">Colletotrichum truncatum</name>
    <name type="common">Anthracnose fungus</name>
    <name type="synonym">Colletotrichum capsici</name>
    <dbReference type="NCBI Taxonomy" id="5467"/>
    <lineage>
        <taxon>Eukaryota</taxon>
        <taxon>Fungi</taxon>
        <taxon>Dikarya</taxon>
        <taxon>Ascomycota</taxon>
        <taxon>Pezizomycotina</taxon>
        <taxon>Sordariomycetes</taxon>
        <taxon>Hypocreomycetidae</taxon>
        <taxon>Glomerellales</taxon>
        <taxon>Glomerellaceae</taxon>
        <taxon>Colletotrichum</taxon>
        <taxon>Colletotrichum truncatum species complex</taxon>
    </lineage>
</organism>
<reference evidence="1 2" key="1">
    <citation type="journal article" date="2020" name="Phytopathology">
        <title>Genome Sequence Resources of Colletotrichum truncatum, C. plurivorum, C. musicola, and C. sojae: Four Species Pathogenic to Soybean (Glycine max).</title>
        <authorList>
            <person name="Rogerio F."/>
            <person name="Boufleur T.R."/>
            <person name="Ciampi-Guillardi M."/>
            <person name="Sukno S.A."/>
            <person name="Thon M.R."/>
            <person name="Massola Junior N.S."/>
            <person name="Baroncelli R."/>
        </authorList>
    </citation>
    <scope>NUCLEOTIDE SEQUENCE [LARGE SCALE GENOMIC DNA]</scope>
    <source>
        <strain evidence="1 2">CMES1059</strain>
    </source>
</reference>
<accession>A0ACC3YCG6</accession>
<sequence length="321" mass="35629">MNKTMAIASPKRMLYKHDKRAKDKVRKSGGSAMRKAIQLGEEARVFSAVVHFNPTYGRLDGAVYVPEGESIPDVNAFLLELLNGLHGNSRSRDPQQRAKTRHQDPQGRQDGSATPHDEIIVGIGSTEIAAAQAESSKEADADADVSNNIPVDSNSADCVGILKASYDMTLIATRDTDDETDDKMQCTRDTGNDLAVHNAARPVESHEMPDDAVVHGVGGHDESTRMFDADMHAILETEQAENRGQTEGVSDWQMVEAQDAKVQNPRVMGNSLARRKARSMQLFLRQVSLRMRLATQQERLPLHRIAHQDRWRSVSQLSQRR</sequence>
<comment type="caution">
    <text evidence="1">The sequence shown here is derived from an EMBL/GenBank/DDBJ whole genome shotgun (WGS) entry which is preliminary data.</text>
</comment>
<name>A0ACC3YCG6_COLTU</name>
<proteinExistence type="predicted"/>
<evidence type="ECO:0000313" key="2">
    <source>
        <dbReference type="Proteomes" id="UP000805649"/>
    </source>
</evidence>
<gene>
    <name evidence="1" type="ORF">CTRU02_215669</name>
</gene>
<dbReference type="Proteomes" id="UP000805649">
    <property type="component" value="Unassembled WGS sequence"/>
</dbReference>
<evidence type="ECO:0000313" key="1">
    <source>
        <dbReference type="EMBL" id="KAL0929503.1"/>
    </source>
</evidence>
<keyword evidence="2" id="KW-1185">Reference proteome</keyword>
<protein>
    <submittedName>
        <fullName evidence="1">Uncharacterized protein</fullName>
    </submittedName>
</protein>